<evidence type="ECO:0000313" key="2">
    <source>
        <dbReference type="EMBL" id="SFP90236.1"/>
    </source>
</evidence>
<dbReference type="STRING" id="441119.SAMN04488047_11754"/>
<evidence type="ECO:0008006" key="4">
    <source>
        <dbReference type="Google" id="ProtNLM"/>
    </source>
</evidence>
<evidence type="ECO:0000313" key="3">
    <source>
        <dbReference type="Proteomes" id="UP000199356"/>
    </source>
</evidence>
<dbReference type="OrthoDB" id="7791409at2"/>
<name>A0A1I5U6N7_9RHOB</name>
<dbReference type="Proteomes" id="UP000199356">
    <property type="component" value="Unassembled WGS sequence"/>
</dbReference>
<reference evidence="2 3" key="1">
    <citation type="submission" date="2016-10" db="EMBL/GenBank/DDBJ databases">
        <authorList>
            <person name="de Groot N.N."/>
        </authorList>
    </citation>
    <scope>NUCLEOTIDE SEQUENCE [LARGE SCALE GENOMIC DNA]</scope>
    <source>
        <strain evidence="2 3">DSM 19547</strain>
    </source>
</reference>
<organism evidence="2 3">
    <name type="scientific">Tranquillimonas alkanivorans</name>
    <dbReference type="NCBI Taxonomy" id="441119"/>
    <lineage>
        <taxon>Bacteria</taxon>
        <taxon>Pseudomonadati</taxon>
        <taxon>Pseudomonadota</taxon>
        <taxon>Alphaproteobacteria</taxon>
        <taxon>Rhodobacterales</taxon>
        <taxon>Roseobacteraceae</taxon>
        <taxon>Tranquillimonas</taxon>
    </lineage>
</organism>
<sequence length="497" mass="51178">MTTLRSLACTTAVLPFLATGAAAQVSAEGLWDEWQSMYADAGVTLEAGSREMSGGTLTLSEVEVSFDMPEGTATGTIERIVLGEQDDGTVRITMSDSYDMDLSMKPEDAAPFEMALNVAAPGLVVVASGEGDTTSYTYDAPSLTVEVAQVETEGEALETDMDFVLQAVEGTYSLTEGTPIRFDSAFAAESLTVDISASATDGSGDFTMNGAFSDIASSSEGTLQDFVAMSDPDAALSGALDVSGTYTHGGGSYTLDVSGEESMTISSSSDTGALDFAFTGDSVRYGGANTGVEFTVSGAAIPFPQVSAAIEETAFGLTIPVAQSDEASDFALLLNLSGLTVGDELWSMIDPTGQIPRDPATLLLDLSGRAKVLVDVSDPEAMTGAGAPAQVESVNINALTLALGGAELTGEGAFTFEGDAMPGMPAAMPEGSVQLTLSGANALLETLVQMGLVPQQQAMGAQMMLGMFAREVDDDQFESLIEVSPEGGITANGQRIQ</sequence>
<keyword evidence="3" id="KW-1185">Reference proteome</keyword>
<feature type="chain" id="PRO_5011453672" description="DUF2125 domain-containing protein" evidence="1">
    <location>
        <begin position="28"/>
        <end position="497"/>
    </location>
</feature>
<accession>A0A1I5U6N7</accession>
<dbReference type="EMBL" id="FOXA01000017">
    <property type="protein sequence ID" value="SFP90236.1"/>
    <property type="molecule type" value="Genomic_DNA"/>
</dbReference>
<keyword evidence="1" id="KW-0732">Signal</keyword>
<dbReference type="InterPro" id="IPR018666">
    <property type="entry name" value="DUF2125"/>
</dbReference>
<dbReference type="AlphaFoldDB" id="A0A1I5U6N7"/>
<protein>
    <recommendedName>
        <fullName evidence="4">DUF2125 domain-containing protein</fullName>
    </recommendedName>
</protein>
<proteinExistence type="predicted"/>
<dbReference type="Pfam" id="PF09898">
    <property type="entry name" value="DUF2125"/>
    <property type="match status" value="1"/>
</dbReference>
<feature type="signal peptide" evidence="1">
    <location>
        <begin position="1"/>
        <end position="27"/>
    </location>
</feature>
<evidence type="ECO:0000256" key="1">
    <source>
        <dbReference type="SAM" id="SignalP"/>
    </source>
</evidence>
<gene>
    <name evidence="2" type="ORF">SAMN04488047_11754</name>
</gene>
<dbReference type="RefSeq" id="WP_093424478.1">
    <property type="nucleotide sequence ID" value="NZ_FOXA01000017.1"/>
</dbReference>